<dbReference type="PANTHER" id="PTHR21528:SF0">
    <property type="entry name" value="DEHYDRODOLICHYL DIPHOSPHATE SYNTHASE COMPLEX SUBUNIT NUS1"/>
    <property type="match status" value="1"/>
</dbReference>
<accession>A0AA89BZY6</accession>
<dbReference type="GO" id="GO:0045547">
    <property type="term" value="F:ditrans,polycis-polyprenyl diphosphate synthase [(2E,6E)-farnesyl diphosphate specific] activity"/>
    <property type="evidence" value="ECO:0007669"/>
    <property type="project" value="UniProtKB-EC"/>
</dbReference>
<gene>
    <name evidence="14" type="ORF">FSP39_005428</name>
</gene>
<evidence type="ECO:0000256" key="11">
    <source>
        <dbReference type="ARBA" id="ARBA00023136"/>
    </source>
</evidence>
<keyword evidence="9" id="KW-0460">Magnesium</keyword>
<protein>
    <recommendedName>
        <fullName evidence="5">ditrans,polycis-polyprenyl diphosphate synthase [(2E,6E)-farnesyldiphosphate specific]</fullName>
        <ecNumber evidence="5">2.5.1.87</ecNumber>
    </recommendedName>
</protein>
<dbReference type="PANTHER" id="PTHR21528">
    <property type="entry name" value="DEHYDRODOLICHYL DIPHOSPHATE SYNTHASE COMPLEX SUBUNIT NUS1"/>
    <property type="match status" value="1"/>
</dbReference>
<evidence type="ECO:0000313" key="14">
    <source>
        <dbReference type="EMBL" id="KAK3096987.1"/>
    </source>
</evidence>
<evidence type="ECO:0000256" key="8">
    <source>
        <dbReference type="ARBA" id="ARBA00022824"/>
    </source>
</evidence>
<evidence type="ECO:0000256" key="2">
    <source>
        <dbReference type="ARBA" id="ARBA00004586"/>
    </source>
</evidence>
<keyword evidence="11 13" id="KW-0472">Membrane</keyword>
<dbReference type="GO" id="GO:0005789">
    <property type="term" value="C:endoplasmic reticulum membrane"/>
    <property type="evidence" value="ECO:0007669"/>
    <property type="project" value="UniProtKB-SubCell"/>
</dbReference>
<dbReference type="EMBL" id="VSWD01000007">
    <property type="protein sequence ID" value="KAK3096987.1"/>
    <property type="molecule type" value="Genomic_DNA"/>
</dbReference>
<organism evidence="14 15">
    <name type="scientific">Pinctada imbricata</name>
    <name type="common">Atlantic pearl-oyster</name>
    <name type="synonym">Pinctada martensii</name>
    <dbReference type="NCBI Taxonomy" id="66713"/>
    <lineage>
        <taxon>Eukaryota</taxon>
        <taxon>Metazoa</taxon>
        <taxon>Spiralia</taxon>
        <taxon>Lophotrochozoa</taxon>
        <taxon>Mollusca</taxon>
        <taxon>Bivalvia</taxon>
        <taxon>Autobranchia</taxon>
        <taxon>Pteriomorphia</taxon>
        <taxon>Pterioida</taxon>
        <taxon>Pterioidea</taxon>
        <taxon>Pteriidae</taxon>
        <taxon>Pinctada</taxon>
    </lineage>
</organism>
<evidence type="ECO:0000256" key="10">
    <source>
        <dbReference type="ARBA" id="ARBA00022989"/>
    </source>
</evidence>
<comment type="catalytic activity">
    <reaction evidence="12">
        <text>n isopentenyl diphosphate + (2E,6E)-farnesyl diphosphate = a di-trans,poly-cis-polyprenyl diphosphate + n diphosphate</text>
        <dbReference type="Rhea" id="RHEA:53008"/>
        <dbReference type="Rhea" id="RHEA-COMP:19494"/>
        <dbReference type="ChEBI" id="CHEBI:33019"/>
        <dbReference type="ChEBI" id="CHEBI:128769"/>
        <dbReference type="ChEBI" id="CHEBI:136960"/>
        <dbReference type="ChEBI" id="CHEBI:175763"/>
        <dbReference type="EC" id="2.5.1.87"/>
    </reaction>
</comment>
<name>A0AA89BZY6_PINIB</name>
<evidence type="ECO:0000256" key="6">
    <source>
        <dbReference type="ARBA" id="ARBA00022679"/>
    </source>
</evidence>
<evidence type="ECO:0000256" key="1">
    <source>
        <dbReference type="ARBA" id="ARBA00001946"/>
    </source>
</evidence>
<sequence>MFETTILRCVHFLISIGAFMKQYLAFFPFFGSLQWKKSSETVGLQSDARQLKKLPLHFAILILEDETSYCDIANIILWSIGLGISYISVYDVNGHLKRYSSKLKEEICQRREEVLHNESKKYHIHINTDGDQKASMNGYSSCNRVDIQILSQEDGHEDLVETTRKLCHRVTNMELRIDDITAQNIDHILQEKHRFPDPDLAVRFGPVDSLLGFLPWQCRLTEILSSPSHIGFQYKSFISLLHIYGKTQQRFGT</sequence>
<comment type="subcellular location">
    <subcellularLocation>
        <location evidence="2">Endoplasmic reticulum membrane</location>
    </subcellularLocation>
</comment>
<keyword evidence="8" id="KW-0256">Endoplasmic reticulum</keyword>
<dbReference type="GO" id="GO:1904423">
    <property type="term" value="C:dehydrodolichyl diphosphate synthase complex"/>
    <property type="evidence" value="ECO:0007669"/>
    <property type="project" value="InterPro"/>
</dbReference>
<dbReference type="Gene3D" id="3.40.1180.10">
    <property type="entry name" value="Decaprenyl diphosphate synthase-like"/>
    <property type="match status" value="1"/>
</dbReference>
<dbReference type="Pfam" id="PF01255">
    <property type="entry name" value="Prenyltransf"/>
    <property type="match status" value="1"/>
</dbReference>
<evidence type="ECO:0000256" key="7">
    <source>
        <dbReference type="ARBA" id="ARBA00022692"/>
    </source>
</evidence>
<comment type="caution">
    <text evidence="14">The sequence shown here is derived from an EMBL/GenBank/DDBJ whole genome shotgun (WGS) entry which is preliminary data.</text>
</comment>
<comment type="cofactor">
    <cofactor evidence="1">
        <name>Mg(2+)</name>
        <dbReference type="ChEBI" id="CHEBI:18420"/>
    </cofactor>
</comment>
<keyword evidence="7 13" id="KW-0812">Transmembrane</keyword>
<evidence type="ECO:0000256" key="9">
    <source>
        <dbReference type="ARBA" id="ARBA00022842"/>
    </source>
</evidence>
<dbReference type="InterPro" id="IPR038887">
    <property type="entry name" value="Nus1/NgBR"/>
</dbReference>
<dbReference type="InterPro" id="IPR001441">
    <property type="entry name" value="UPP_synth-like"/>
</dbReference>
<evidence type="ECO:0000256" key="13">
    <source>
        <dbReference type="SAM" id="Phobius"/>
    </source>
</evidence>
<evidence type="ECO:0000256" key="5">
    <source>
        <dbReference type="ARBA" id="ARBA00012596"/>
    </source>
</evidence>
<dbReference type="InterPro" id="IPR036424">
    <property type="entry name" value="UPP_synth-like_sf"/>
</dbReference>
<keyword evidence="10 13" id="KW-1133">Transmembrane helix</keyword>
<keyword evidence="15" id="KW-1185">Reference proteome</keyword>
<proteinExistence type="inferred from homology"/>
<evidence type="ECO:0000256" key="4">
    <source>
        <dbReference type="ARBA" id="ARBA00005432"/>
    </source>
</evidence>
<evidence type="ECO:0000313" key="15">
    <source>
        <dbReference type="Proteomes" id="UP001186944"/>
    </source>
</evidence>
<comment type="pathway">
    <text evidence="3">Protein modification; protein glycosylation.</text>
</comment>
<reference evidence="14" key="1">
    <citation type="submission" date="2019-08" db="EMBL/GenBank/DDBJ databases">
        <title>The improved chromosome-level genome for the pearl oyster Pinctada fucata martensii using PacBio sequencing and Hi-C.</title>
        <authorList>
            <person name="Zheng Z."/>
        </authorList>
    </citation>
    <scope>NUCLEOTIDE SEQUENCE</scope>
    <source>
        <strain evidence="14">ZZ-2019</strain>
        <tissue evidence="14">Adductor muscle</tissue>
    </source>
</reference>
<comment type="similarity">
    <text evidence="4">Belongs to the UPP synthase family.</text>
</comment>
<feature type="transmembrane region" description="Helical" evidence="13">
    <location>
        <begin position="12"/>
        <end position="30"/>
    </location>
</feature>
<feature type="transmembrane region" description="Helical" evidence="13">
    <location>
        <begin position="72"/>
        <end position="92"/>
    </location>
</feature>
<keyword evidence="6" id="KW-0808">Transferase</keyword>
<dbReference type="AlphaFoldDB" id="A0AA89BZY6"/>
<dbReference type="EC" id="2.5.1.87" evidence="5"/>
<evidence type="ECO:0000256" key="3">
    <source>
        <dbReference type="ARBA" id="ARBA00004922"/>
    </source>
</evidence>
<dbReference type="Proteomes" id="UP001186944">
    <property type="component" value="Unassembled WGS sequence"/>
</dbReference>
<dbReference type="SUPFAM" id="SSF64005">
    <property type="entry name" value="Undecaprenyl diphosphate synthase"/>
    <property type="match status" value="1"/>
</dbReference>
<evidence type="ECO:0000256" key="12">
    <source>
        <dbReference type="ARBA" id="ARBA00047353"/>
    </source>
</evidence>